<dbReference type="PIRSF" id="PIRSF000137">
    <property type="entry name" value="Alcohol_oxidase"/>
    <property type="match status" value="1"/>
</dbReference>
<name>A0A1S4F6D1_AEDAE</name>
<reference evidence="4" key="2">
    <citation type="submission" date="2020-05" db="UniProtKB">
        <authorList>
            <consortium name="EnsemblMetazoa"/>
        </authorList>
    </citation>
    <scope>IDENTIFICATION</scope>
    <source>
        <strain evidence="4">LVP_AGWG</strain>
    </source>
</reference>
<gene>
    <name evidence="4" type="primary">5563956</name>
</gene>
<keyword evidence="2" id="KW-0274">FAD</keyword>
<evidence type="ECO:0000259" key="3">
    <source>
        <dbReference type="PROSITE" id="PS00623"/>
    </source>
</evidence>
<dbReference type="InterPro" id="IPR007867">
    <property type="entry name" value="GMC_OxRtase_C"/>
</dbReference>
<accession>A0A1S4F6D1</accession>
<proteinExistence type="inferred from homology"/>
<dbReference type="OrthoDB" id="269227at2759"/>
<dbReference type="FunCoup" id="A0A1S4F6D1">
    <property type="interactions" value="24"/>
</dbReference>
<keyword evidence="2" id="KW-0285">Flavoprotein</keyword>
<dbReference type="PROSITE" id="PS00623">
    <property type="entry name" value="GMC_OXRED_1"/>
    <property type="match status" value="1"/>
</dbReference>
<dbReference type="PANTHER" id="PTHR11552">
    <property type="entry name" value="GLUCOSE-METHANOL-CHOLINE GMC OXIDOREDUCTASE"/>
    <property type="match status" value="1"/>
</dbReference>
<dbReference type="InterPro" id="IPR012132">
    <property type="entry name" value="GMC_OxRdtase"/>
</dbReference>
<dbReference type="SUPFAM" id="SSF51905">
    <property type="entry name" value="FAD/NAD(P)-binding domain"/>
    <property type="match status" value="1"/>
</dbReference>
<organism evidence="4 5">
    <name type="scientific">Aedes aegypti</name>
    <name type="common">Yellowfever mosquito</name>
    <name type="synonym">Culex aegypti</name>
    <dbReference type="NCBI Taxonomy" id="7159"/>
    <lineage>
        <taxon>Eukaryota</taxon>
        <taxon>Metazoa</taxon>
        <taxon>Ecdysozoa</taxon>
        <taxon>Arthropoda</taxon>
        <taxon>Hexapoda</taxon>
        <taxon>Insecta</taxon>
        <taxon>Pterygota</taxon>
        <taxon>Neoptera</taxon>
        <taxon>Endopterygota</taxon>
        <taxon>Diptera</taxon>
        <taxon>Nematocera</taxon>
        <taxon>Culicoidea</taxon>
        <taxon>Culicidae</taxon>
        <taxon>Culicinae</taxon>
        <taxon>Aedini</taxon>
        <taxon>Aedes</taxon>
        <taxon>Stegomyia</taxon>
    </lineage>
</organism>
<evidence type="ECO:0000256" key="1">
    <source>
        <dbReference type="ARBA" id="ARBA00010790"/>
    </source>
</evidence>
<dbReference type="GO" id="GO:0050660">
    <property type="term" value="F:flavin adenine dinucleotide binding"/>
    <property type="evidence" value="ECO:0007669"/>
    <property type="project" value="InterPro"/>
</dbReference>
<dbReference type="VEuPathDB" id="VectorBase:AAEL004013"/>
<protein>
    <recommendedName>
        <fullName evidence="3">Glucose-methanol-choline oxidoreductase N-terminal domain-containing protein</fullName>
    </recommendedName>
</protein>
<keyword evidence="5" id="KW-1185">Reference proteome</keyword>
<evidence type="ECO:0000313" key="5">
    <source>
        <dbReference type="Proteomes" id="UP000008820"/>
    </source>
</evidence>
<dbReference type="Gene3D" id="3.50.50.60">
    <property type="entry name" value="FAD/NAD(P)-binding domain"/>
    <property type="match status" value="1"/>
</dbReference>
<dbReference type="Pfam" id="PF05199">
    <property type="entry name" value="GMC_oxred_C"/>
    <property type="match status" value="1"/>
</dbReference>
<dbReference type="PANTHER" id="PTHR11552:SF208">
    <property type="entry name" value="RE36204P-RELATED"/>
    <property type="match status" value="1"/>
</dbReference>
<dbReference type="SUPFAM" id="SSF54373">
    <property type="entry name" value="FAD-linked reductases, C-terminal domain"/>
    <property type="match status" value="1"/>
</dbReference>
<dbReference type="Gene3D" id="3.30.560.10">
    <property type="entry name" value="Glucose Oxidase, domain 3"/>
    <property type="match status" value="1"/>
</dbReference>
<evidence type="ECO:0000256" key="2">
    <source>
        <dbReference type="RuleBase" id="RU003968"/>
    </source>
</evidence>
<dbReference type="Pfam" id="PF00732">
    <property type="entry name" value="GMC_oxred_N"/>
    <property type="match status" value="1"/>
</dbReference>
<reference evidence="4 5" key="1">
    <citation type="submission" date="2017-06" db="EMBL/GenBank/DDBJ databases">
        <title>Aedes aegypti genome working group (AGWG) sequencing and assembly.</title>
        <authorList>
            <consortium name="Aedes aegypti Genome Working Group (AGWG)"/>
            <person name="Matthews B.J."/>
        </authorList>
    </citation>
    <scope>NUCLEOTIDE SEQUENCE [LARGE SCALE GENOMIC DNA]</scope>
    <source>
        <strain evidence="4 5">LVP_AGWG</strain>
    </source>
</reference>
<dbReference type="Proteomes" id="UP000008820">
    <property type="component" value="Chromosome 3"/>
</dbReference>
<feature type="domain" description="Glucose-methanol-choline oxidoreductase N-terminal" evidence="3">
    <location>
        <begin position="147"/>
        <end position="170"/>
    </location>
</feature>
<sequence length="632" mass="71178">MILRLWEVVVPVMVLINAKTSTAREEDESKENIIDSDFEKVQYVDPIRNDFISEMKDRYNDKNILNHYDFVIVGASPTGCVLANRLTENPEWKVLLLEAGERENMFVKVPVFAAYMQSTSYNWGYLAEPQNYSCWGMKDQRCAMPRGKGLGGSTLINYMMYVRGNRHDFDNWAAKGNPGWSYEDVLPYFKKSEKSFLNTSNCYHGSDGPLDVRFVPHRTEMSRIFINGLQEMGLPQVDYDGEHQLGASFLHSNLRNGQRLSASTAYLDPVLERPNLHILTNSRATKVLIDPKTKRAYGVEFIRDKKRYGVLANKEVILSAGGLQSPQLLMLSGIGPSEHLKNVGVAVVQDLPVGKVLYDHIYFTGLTFVTETKNFTLHANRVLTLKMFGKYLQGDGTLTIPGGVEVIGFINTQNSSRDAVPDIELFFVNGSPASDHGSAIRRGLRLKNGVYETYRSLESGDMDAFGVNLVLLHPKSRGYMELKNSNPFQWPKFYTNFLKEDEDVATILRGIKRVLKIVDTPIMKKYGVKLHNVPLPTCAREKYGTDDYWRCAIRTLCTSMYHQTATCKMGPSTDPEAVVSPELQVHGISNLRVADVGVVPVTFSGHPVAIAYMIGEKLSDIINEYWQKRSSG</sequence>
<dbReference type="GO" id="GO:0016614">
    <property type="term" value="F:oxidoreductase activity, acting on CH-OH group of donors"/>
    <property type="evidence" value="ECO:0007669"/>
    <property type="project" value="InterPro"/>
</dbReference>
<comment type="similarity">
    <text evidence="1 2">Belongs to the GMC oxidoreductase family.</text>
</comment>
<dbReference type="InterPro" id="IPR036188">
    <property type="entry name" value="FAD/NAD-bd_sf"/>
</dbReference>
<dbReference type="AlphaFoldDB" id="A0A1S4F6D1"/>
<dbReference type="EnsemblMetazoa" id="AAEL004013-RA">
    <property type="protein sequence ID" value="AAEL004013-PA"/>
    <property type="gene ID" value="AAEL004013"/>
</dbReference>
<evidence type="ECO:0000313" key="4">
    <source>
        <dbReference type="EnsemblMetazoa" id="AAEL004013-PA"/>
    </source>
</evidence>
<dbReference type="InterPro" id="IPR000172">
    <property type="entry name" value="GMC_OxRdtase_N"/>
</dbReference>
<dbReference type="InParanoid" id="A0A1S4F6D1"/>